<dbReference type="Gene3D" id="3.40.50.1000">
    <property type="entry name" value="HAD superfamily/HAD-like"/>
    <property type="match status" value="1"/>
</dbReference>
<sequence length="181" mass="21334">MAWAMTRICVDMDEVMADTLGEHLRRYNDEFGECVMREELRGKGLWDIVSSDRLGRLRAFLDEEDFFADLRIFPDAQRVLEELSRRFDIFIATQAMSVPNSFGAKYRWLQQHFPFLPPSRYVFCGDKSILRADYLIDDLPRNLLRFEGTGLLYSAPHNMAATEFTRVNNWLEIAEYFRERA</sequence>
<dbReference type="GO" id="GO:0008253">
    <property type="term" value="F:5'-nucleotidase activity"/>
    <property type="evidence" value="ECO:0007669"/>
    <property type="project" value="InterPro"/>
</dbReference>
<dbReference type="EC" id="3.1.3.-" evidence="1"/>
<dbReference type="PANTHER" id="PTHR16504:SF4">
    <property type="entry name" value="5'(3')-DEOXYRIBONUCLEOTIDASE"/>
    <property type="match status" value="1"/>
</dbReference>
<dbReference type="Gene3D" id="1.10.40.40">
    <property type="entry name" value="Deoxyribonucleotidase, domain 2"/>
    <property type="match status" value="1"/>
</dbReference>
<keyword evidence="1" id="KW-0378">Hydrolase</keyword>
<protein>
    <submittedName>
        <fullName evidence="1">Putative 5'(3')-deoxyribonucleotidase</fullName>
        <ecNumber evidence="1">3.1.3.-</ecNumber>
    </submittedName>
</protein>
<dbReference type="SFLD" id="SFLDS00003">
    <property type="entry name" value="Haloacid_Dehalogenase"/>
    <property type="match status" value="1"/>
</dbReference>
<proteinExistence type="predicted"/>
<dbReference type="Pfam" id="PF06941">
    <property type="entry name" value="NT5C"/>
    <property type="match status" value="1"/>
</dbReference>
<dbReference type="SUPFAM" id="SSF56784">
    <property type="entry name" value="HAD-like"/>
    <property type="match status" value="1"/>
</dbReference>
<dbReference type="InterPro" id="IPR023214">
    <property type="entry name" value="HAD_sf"/>
</dbReference>
<evidence type="ECO:0000313" key="1">
    <source>
        <dbReference type="EMBL" id="CBI08974.1"/>
    </source>
</evidence>
<organism evidence="1">
    <name type="scientific">mine drainage metagenome</name>
    <dbReference type="NCBI Taxonomy" id="410659"/>
    <lineage>
        <taxon>unclassified sequences</taxon>
        <taxon>metagenomes</taxon>
        <taxon>ecological metagenomes</taxon>
    </lineage>
</organism>
<name>E6QP03_9ZZZZ</name>
<dbReference type="InterPro" id="IPR036412">
    <property type="entry name" value="HAD-like_sf"/>
</dbReference>
<reference evidence="1" key="1">
    <citation type="submission" date="2009-10" db="EMBL/GenBank/DDBJ databases">
        <title>Diversity of trophic interactions inside an arsenic-rich microbial ecosystem.</title>
        <authorList>
            <person name="Bertin P.N."/>
            <person name="Heinrich-Salmeron A."/>
            <person name="Pelletier E."/>
            <person name="Goulhen-Chollet F."/>
            <person name="Arsene-Ploetze F."/>
            <person name="Gallien S."/>
            <person name="Calteau A."/>
            <person name="Vallenet D."/>
            <person name="Casiot C."/>
            <person name="Chane-Woon-Ming B."/>
            <person name="Giloteaux L."/>
            <person name="Barakat M."/>
            <person name="Bonnefoy V."/>
            <person name="Bruneel O."/>
            <person name="Chandler M."/>
            <person name="Cleiss J."/>
            <person name="Duran R."/>
            <person name="Elbaz-Poulichet F."/>
            <person name="Fonknechten N."/>
            <person name="Lauga B."/>
            <person name="Mornico D."/>
            <person name="Ortet P."/>
            <person name="Schaeffer C."/>
            <person name="Siguier P."/>
            <person name="Alexander Thil Smith A."/>
            <person name="Van Dorsselaer A."/>
            <person name="Weissenbach J."/>
            <person name="Medigue C."/>
            <person name="Le Paslier D."/>
        </authorList>
    </citation>
    <scope>NUCLEOTIDE SEQUENCE</scope>
</reference>
<dbReference type="PANTHER" id="PTHR16504">
    <property type="entry name" value="5'(3')-DEOXYRIBONUCLEOTIDASE"/>
    <property type="match status" value="1"/>
</dbReference>
<gene>
    <name evidence="1" type="ORF">CARN6_2508</name>
</gene>
<accession>E6QP03</accession>
<comment type="caution">
    <text evidence="1">The sequence shown here is derived from an EMBL/GenBank/DDBJ whole genome shotgun (WGS) entry which is preliminary data.</text>
</comment>
<dbReference type="GO" id="GO:0009223">
    <property type="term" value="P:pyrimidine deoxyribonucleotide catabolic process"/>
    <property type="evidence" value="ECO:0007669"/>
    <property type="project" value="TreeGrafter"/>
</dbReference>
<dbReference type="InterPro" id="IPR010708">
    <property type="entry name" value="5'(3')-deoxyribonucleotidase"/>
</dbReference>
<dbReference type="EMBL" id="CABQ01000298">
    <property type="protein sequence ID" value="CBI08974.1"/>
    <property type="molecule type" value="Genomic_DNA"/>
</dbReference>
<dbReference type="SFLD" id="SFLDG01146">
    <property type="entry name" value="C1.2.2"/>
    <property type="match status" value="1"/>
</dbReference>
<dbReference type="SFLD" id="SFLDG01126">
    <property type="entry name" value="C1.2:_Nucleotidase_Like"/>
    <property type="match status" value="1"/>
</dbReference>
<dbReference type="AlphaFoldDB" id="E6QP03"/>